<dbReference type="KEGG" id="ddr:Deide_01892"/>
<name>X5HLA7_DEIDV</name>
<protein>
    <submittedName>
        <fullName evidence="2">Uncharacterized protein</fullName>
    </submittedName>
</protein>
<evidence type="ECO:0000313" key="2">
    <source>
        <dbReference type="EMBL" id="AHX26481.1"/>
    </source>
</evidence>
<dbReference type="EMBL" id="CP001114">
    <property type="protein sequence ID" value="AHX26481.1"/>
    <property type="molecule type" value="Genomic_DNA"/>
</dbReference>
<gene>
    <name evidence="2" type="ordered locus">Deide_01892</name>
</gene>
<keyword evidence="1" id="KW-0472">Membrane</keyword>
<dbReference type="AlphaFoldDB" id="X5HLA7"/>
<evidence type="ECO:0000313" key="3">
    <source>
        <dbReference type="Proteomes" id="UP000002208"/>
    </source>
</evidence>
<keyword evidence="1" id="KW-0812">Transmembrane</keyword>
<dbReference type="PaxDb" id="546414-Deide_01892"/>
<keyword evidence="3" id="KW-1185">Reference proteome</keyword>
<reference evidence="2 3" key="1">
    <citation type="journal article" date="2009" name="PLoS Genet.">
        <title>Alliance of proteomics and genomics to unravel the specificities of Sahara bacterium Deinococcus deserti.</title>
        <authorList>
            <person name="de Groot A."/>
            <person name="Dulermo R."/>
            <person name="Ortet P."/>
            <person name="Blanchard L."/>
            <person name="Guerin P."/>
            <person name="Fernandez B."/>
            <person name="Vacherie B."/>
            <person name="Dossat C."/>
            <person name="Jolivet E."/>
            <person name="Siguier P."/>
            <person name="Chandler M."/>
            <person name="Barakat M."/>
            <person name="Dedieu A."/>
            <person name="Barbe V."/>
            <person name="Heulin T."/>
            <person name="Sommer S."/>
            <person name="Achouak W."/>
            <person name="Armengaud J."/>
        </authorList>
    </citation>
    <scope>NUCLEOTIDE SEQUENCE [LARGE SCALE GENOMIC DNA]</scope>
    <source>
        <strain evidence="3">DSM 17065 / CIP 109153 / LMG 22923 / VCD115</strain>
    </source>
</reference>
<accession>X5HLA7</accession>
<evidence type="ECO:0000256" key="1">
    <source>
        <dbReference type="SAM" id="Phobius"/>
    </source>
</evidence>
<sequence length="62" mass="6954">MLKTIGIFIATFFALTFLIEGIKYLWTGTFEIDWFSSTGSITGGFIGLYIAKATGLLNRNRR</sequence>
<feature type="transmembrane region" description="Helical" evidence="1">
    <location>
        <begin position="7"/>
        <end position="26"/>
    </location>
</feature>
<organism evidence="2 3">
    <name type="scientific">Deinococcus deserti (strain DSM 17065 / CIP 109153 / LMG 22923 / VCD115)</name>
    <dbReference type="NCBI Taxonomy" id="546414"/>
    <lineage>
        <taxon>Bacteria</taxon>
        <taxon>Thermotogati</taxon>
        <taxon>Deinococcota</taxon>
        <taxon>Deinococci</taxon>
        <taxon>Deinococcales</taxon>
        <taxon>Deinococcaceae</taxon>
        <taxon>Deinococcus</taxon>
    </lineage>
</organism>
<dbReference type="Proteomes" id="UP000002208">
    <property type="component" value="Chromosome"/>
</dbReference>
<dbReference type="HOGENOM" id="CLU_2896619_0_0_0"/>
<proteinExistence type="predicted"/>
<keyword evidence="1" id="KW-1133">Transmembrane helix</keyword>
<dbReference type="RefSeq" id="WP_162485363.1">
    <property type="nucleotide sequence ID" value="NC_012526.1"/>
</dbReference>
<feature type="transmembrane region" description="Helical" evidence="1">
    <location>
        <begin position="32"/>
        <end position="51"/>
    </location>
</feature>